<organism evidence="1">
    <name type="scientific">marine sediment metagenome</name>
    <dbReference type="NCBI Taxonomy" id="412755"/>
    <lineage>
        <taxon>unclassified sequences</taxon>
        <taxon>metagenomes</taxon>
        <taxon>ecological metagenomes</taxon>
    </lineage>
</organism>
<comment type="caution">
    <text evidence="1">The sequence shown here is derived from an EMBL/GenBank/DDBJ whole genome shotgun (WGS) entry which is preliminary data.</text>
</comment>
<protein>
    <recommendedName>
        <fullName evidence="2">STAS/SEC14 domain-containing protein</fullName>
    </recommendedName>
</protein>
<reference evidence="1" key="1">
    <citation type="journal article" date="2015" name="Nature">
        <title>Complex archaea that bridge the gap between prokaryotes and eukaryotes.</title>
        <authorList>
            <person name="Spang A."/>
            <person name="Saw J.H."/>
            <person name="Jorgensen S.L."/>
            <person name="Zaremba-Niedzwiedzka K."/>
            <person name="Martijn J."/>
            <person name="Lind A.E."/>
            <person name="van Eijk R."/>
            <person name="Schleper C."/>
            <person name="Guy L."/>
            <person name="Ettema T.J."/>
        </authorList>
    </citation>
    <scope>NUCLEOTIDE SEQUENCE</scope>
</reference>
<dbReference type="EMBL" id="LAZR01000803">
    <property type="protein sequence ID" value="KKN57423.1"/>
    <property type="molecule type" value="Genomic_DNA"/>
</dbReference>
<evidence type="ECO:0008006" key="2">
    <source>
        <dbReference type="Google" id="ProtNLM"/>
    </source>
</evidence>
<dbReference type="SUPFAM" id="SSF52091">
    <property type="entry name" value="SpoIIaa-like"/>
    <property type="match status" value="1"/>
</dbReference>
<accession>A0A0F9UUV2</accession>
<dbReference type="AlphaFoldDB" id="A0A0F9UUV2"/>
<dbReference type="InterPro" id="IPR021866">
    <property type="entry name" value="SpoIIAA-like"/>
</dbReference>
<dbReference type="InterPro" id="IPR038396">
    <property type="entry name" value="SpoIIAA-like_sf"/>
</dbReference>
<proteinExistence type="predicted"/>
<dbReference type="InterPro" id="IPR036513">
    <property type="entry name" value="STAS_dom_sf"/>
</dbReference>
<sequence>MVHTTHGLSIGLERAGREFFLKLKAVGTLTHDDYKIITPMINSALGEVKHPVVNALIDGSELEGWELRAAWDDLKLGVKHSKEFKKVAIYGNKEWQARMAKIGNWFISGEVQYFENATAAIDWLDE</sequence>
<gene>
    <name evidence="1" type="ORF">LCGC14_0562230</name>
</gene>
<dbReference type="Pfam" id="PF11964">
    <property type="entry name" value="SpoIIAA-like"/>
    <property type="match status" value="1"/>
</dbReference>
<dbReference type="Gene3D" id="3.40.50.10600">
    <property type="entry name" value="SpoIIaa-like domains"/>
    <property type="match status" value="1"/>
</dbReference>
<evidence type="ECO:0000313" key="1">
    <source>
        <dbReference type="EMBL" id="KKN57423.1"/>
    </source>
</evidence>
<name>A0A0F9UUV2_9ZZZZ</name>